<dbReference type="PANTHER" id="PTHR13439">
    <property type="entry name" value="CT120 PROTEIN"/>
    <property type="match status" value="1"/>
</dbReference>
<name>A0A0D7BSR3_9AGAR</name>
<dbReference type="STRING" id="1314674.A0A0D7BSR3"/>
<accession>A0A0D7BSR3</accession>
<reference evidence="2 3" key="1">
    <citation type="journal article" date="2015" name="Fungal Genet. Biol.">
        <title>Evolution of novel wood decay mechanisms in Agaricales revealed by the genome sequences of Fistulina hepatica and Cylindrobasidium torrendii.</title>
        <authorList>
            <person name="Floudas D."/>
            <person name="Held B.W."/>
            <person name="Riley R."/>
            <person name="Nagy L.G."/>
            <person name="Koehler G."/>
            <person name="Ransdell A.S."/>
            <person name="Younus H."/>
            <person name="Chow J."/>
            <person name="Chiniquy J."/>
            <person name="Lipzen A."/>
            <person name="Tritt A."/>
            <person name="Sun H."/>
            <person name="Haridas S."/>
            <person name="LaButti K."/>
            <person name="Ohm R.A."/>
            <person name="Kues U."/>
            <person name="Blanchette R.A."/>
            <person name="Grigoriev I.V."/>
            <person name="Minto R.E."/>
            <person name="Hibbett D.S."/>
        </authorList>
    </citation>
    <scope>NUCLEOTIDE SEQUENCE [LARGE SCALE GENOMIC DNA]</scope>
    <source>
        <strain evidence="2 3">FP15055 ss-10</strain>
    </source>
</reference>
<evidence type="ECO:0008006" key="4">
    <source>
        <dbReference type="Google" id="ProtNLM"/>
    </source>
</evidence>
<dbReference type="GO" id="GO:0005783">
    <property type="term" value="C:endoplasmic reticulum"/>
    <property type="evidence" value="ECO:0007669"/>
    <property type="project" value="TreeGrafter"/>
</dbReference>
<dbReference type="InterPro" id="IPR050846">
    <property type="entry name" value="TLCD"/>
</dbReference>
<dbReference type="OrthoDB" id="341353at2759"/>
<dbReference type="GO" id="GO:0055088">
    <property type="term" value="P:lipid homeostasis"/>
    <property type="evidence" value="ECO:0007669"/>
    <property type="project" value="TreeGrafter"/>
</dbReference>
<keyword evidence="1" id="KW-1133">Transmembrane helix</keyword>
<feature type="transmembrane region" description="Helical" evidence="1">
    <location>
        <begin position="75"/>
        <end position="95"/>
    </location>
</feature>
<feature type="transmembrane region" description="Helical" evidence="1">
    <location>
        <begin position="34"/>
        <end position="54"/>
    </location>
</feature>
<keyword evidence="3" id="KW-1185">Reference proteome</keyword>
<evidence type="ECO:0000313" key="3">
    <source>
        <dbReference type="Proteomes" id="UP000054007"/>
    </source>
</evidence>
<proteinExistence type="predicted"/>
<dbReference type="PANTHER" id="PTHR13439:SF72">
    <property type="entry name" value="TLC DOMAIN-CONTAINING PROTEIN"/>
    <property type="match status" value="1"/>
</dbReference>
<feature type="transmembrane region" description="Helical" evidence="1">
    <location>
        <begin position="153"/>
        <end position="175"/>
    </location>
</feature>
<evidence type="ECO:0000313" key="2">
    <source>
        <dbReference type="EMBL" id="KIY73189.1"/>
    </source>
</evidence>
<keyword evidence="1" id="KW-0812">Transmembrane</keyword>
<protein>
    <recommendedName>
        <fullName evidence="4">TLC domain-containing protein</fullName>
    </recommendedName>
</protein>
<organism evidence="2 3">
    <name type="scientific">Cylindrobasidium torrendii FP15055 ss-10</name>
    <dbReference type="NCBI Taxonomy" id="1314674"/>
    <lineage>
        <taxon>Eukaryota</taxon>
        <taxon>Fungi</taxon>
        <taxon>Dikarya</taxon>
        <taxon>Basidiomycota</taxon>
        <taxon>Agaricomycotina</taxon>
        <taxon>Agaricomycetes</taxon>
        <taxon>Agaricomycetidae</taxon>
        <taxon>Agaricales</taxon>
        <taxon>Marasmiineae</taxon>
        <taxon>Physalacriaceae</taxon>
        <taxon>Cylindrobasidium</taxon>
    </lineage>
</organism>
<dbReference type="EMBL" id="KN880437">
    <property type="protein sequence ID" value="KIY73189.1"/>
    <property type="molecule type" value="Genomic_DNA"/>
</dbReference>
<dbReference type="AlphaFoldDB" id="A0A0D7BSR3"/>
<keyword evidence="1" id="KW-0472">Membrane</keyword>
<feature type="transmembrane region" description="Helical" evidence="1">
    <location>
        <begin position="187"/>
        <end position="211"/>
    </location>
</feature>
<dbReference type="Proteomes" id="UP000054007">
    <property type="component" value="Unassembled WGS sequence"/>
</dbReference>
<feature type="transmembrane region" description="Helical" evidence="1">
    <location>
        <begin position="126"/>
        <end position="146"/>
    </location>
</feature>
<evidence type="ECO:0000256" key="1">
    <source>
        <dbReference type="SAM" id="Phobius"/>
    </source>
</evidence>
<gene>
    <name evidence="2" type="ORF">CYLTODRAFT_342752</name>
</gene>
<sequence>MSLSGETAFVSSFVGLTILYHACAQRFNTPKQLSWILTVASSLVMTLSSLPFIYDLSVAGGRVSSVRVRQDFASTMLRFFQAYLLCDLTLGSVYYRSQITILTGWFHHSVYLCITELATRRTWSHIFLLCSLMELPTFSLGIGSLHAKYRSNIVFAVSFFATRILFHVFLCVSYYLQDGRAAADSIIPAMVLTGVLPLHSMWFIACLKGFFRRYKARRGGRMVPYPLVMRARQAVRRSRLCRSLPMREVVFEFVGLARGSRIRLAKRSAEMVVMTPSNA</sequence>